<accession>A0A9J5WP90</accession>
<dbReference type="Proteomes" id="UP000824120">
    <property type="component" value="Chromosome 11"/>
</dbReference>
<name>A0A9J5WP90_SOLCO</name>
<evidence type="ECO:0000313" key="1">
    <source>
        <dbReference type="EMBL" id="KAG5577697.1"/>
    </source>
</evidence>
<dbReference type="AlphaFoldDB" id="A0A9J5WP90"/>
<organism evidence="1 2">
    <name type="scientific">Solanum commersonii</name>
    <name type="common">Commerson's wild potato</name>
    <name type="synonym">Commerson's nightshade</name>
    <dbReference type="NCBI Taxonomy" id="4109"/>
    <lineage>
        <taxon>Eukaryota</taxon>
        <taxon>Viridiplantae</taxon>
        <taxon>Streptophyta</taxon>
        <taxon>Embryophyta</taxon>
        <taxon>Tracheophyta</taxon>
        <taxon>Spermatophyta</taxon>
        <taxon>Magnoliopsida</taxon>
        <taxon>eudicotyledons</taxon>
        <taxon>Gunneridae</taxon>
        <taxon>Pentapetalae</taxon>
        <taxon>asterids</taxon>
        <taxon>lamiids</taxon>
        <taxon>Solanales</taxon>
        <taxon>Solanaceae</taxon>
        <taxon>Solanoideae</taxon>
        <taxon>Solaneae</taxon>
        <taxon>Solanum</taxon>
    </lineage>
</organism>
<dbReference type="OrthoDB" id="1936608at2759"/>
<dbReference type="EMBL" id="JACXVP010000011">
    <property type="protein sequence ID" value="KAG5577697.1"/>
    <property type="molecule type" value="Genomic_DNA"/>
</dbReference>
<sequence length="123" mass="14248">MNHRETNYCKEMTMCIDENIVVISSTDESYSSSVIDFIDNDDCIEFDLKFPPASENMSFCLPKWSENITHLVYVDDTMIFSNADRFSIESYSHQQCSTKYPYILTICNDSTQCVIHDLHKSVC</sequence>
<reference evidence="1 2" key="1">
    <citation type="submission" date="2020-09" db="EMBL/GenBank/DDBJ databases">
        <title>De no assembly of potato wild relative species, Solanum commersonii.</title>
        <authorList>
            <person name="Cho K."/>
        </authorList>
    </citation>
    <scope>NUCLEOTIDE SEQUENCE [LARGE SCALE GENOMIC DNA]</scope>
    <source>
        <strain evidence="1">LZ3.2</strain>
        <tissue evidence="1">Leaf</tissue>
    </source>
</reference>
<keyword evidence="2" id="KW-1185">Reference proteome</keyword>
<comment type="caution">
    <text evidence="1">The sequence shown here is derived from an EMBL/GenBank/DDBJ whole genome shotgun (WGS) entry which is preliminary data.</text>
</comment>
<protein>
    <submittedName>
        <fullName evidence="1">Uncharacterized protein</fullName>
    </submittedName>
</protein>
<proteinExistence type="predicted"/>
<gene>
    <name evidence="1" type="ORF">H5410_057831</name>
</gene>
<evidence type="ECO:0000313" key="2">
    <source>
        <dbReference type="Proteomes" id="UP000824120"/>
    </source>
</evidence>